<name>A0A5N5T1Z0_9CRUS</name>
<feature type="region of interest" description="Disordered" evidence="1">
    <location>
        <begin position="171"/>
        <end position="202"/>
    </location>
</feature>
<organism evidence="4 5">
    <name type="scientific">Armadillidium nasatum</name>
    <dbReference type="NCBI Taxonomy" id="96803"/>
    <lineage>
        <taxon>Eukaryota</taxon>
        <taxon>Metazoa</taxon>
        <taxon>Ecdysozoa</taxon>
        <taxon>Arthropoda</taxon>
        <taxon>Crustacea</taxon>
        <taxon>Multicrustacea</taxon>
        <taxon>Malacostraca</taxon>
        <taxon>Eumalacostraca</taxon>
        <taxon>Peracarida</taxon>
        <taxon>Isopoda</taxon>
        <taxon>Oniscidea</taxon>
        <taxon>Crinocheta</taxon>
        <taxon>Armadillidiidae</taxon>
        <taxon>Armadillidium</taxon>
    </lineage>
</organism>
<feature type="compositionally biased region" description="Low complexity" evidence="1">
    <location>
        <begin position="245"/>
        <end position="257"/>
    </location>
</feature>
<keyword evidence="2" id="KW-0812">Transmembrane</keyword>
<evidence type="ECO:0000259" key="3">
    <source>
        <dbReference type="Pfam" id="PF07051"/>
    </source>
</evidence>
<feature type="compositionally biased region" description="Basic and acidic residues" evidence="1">
    <location>
        <begin position="171"/>
        <end position="180"/>
    </location>
</feature>
<proteinExistence type="predicted"/>
<feature type="compositionally biased region" description="Polar residues" evidence="1">
    <location>
        <begin position="183"/>
        <end position="195"/>
    </location>
</feature>
<keyword evidence="5" id="KW-1185">Reference proteome</keyword>
<evidence type="ECO:0000313" key="4">
    <source>
        <dbReference type="EMBL" id="KAB7500322.1"/>
    </source>
</evidence>
<dbReference type="InterPro" id="IPR040187">
    <property type="entry name" value="OCAD1/2"/>
</dbReference>
<sequence length="285" mass="32740">MSYNPPPNPSYYDNQSSASRPGQDNSSHGHQSGRGYVPTLTRDEIRVLKECNKESFYYRCVPLSVLFSGLAYIGMKNGYLQKSPRFGYFPKMFGGVIIGYIGGKFSYQSVCAQKIMRLQNSSLAESLRKRKGLPSYQESLVANYSWVMNPDSLMKLRWIFHKDQLTVEERRPDFSEHDEGIDSYNTVKENLSPYTENEEPWKEKKFTSYNDLRRENRKEYANKLSETHKNANSDRLSSPPPPSFPGGYSFSDSSDFGPRPDSGPTSKPEPYFNPKKNKYGDLWDD</sequence>
<feature type="transmembrane region" description="Helical" evidence="2">
    <location>
        <begin position="87"/>
        <end position="107"/>
    </location>
</feature>
<dbReference type="Pfam" id="PF07051">
    <property type="entry name" value="OCIA"/>
    <property type="match status" value="1"/>
</dbReference>
<evidence type="ECO:0000256" key="1">
    <source>
        <dbReference type="SAM" id="MobiDB-lite"/>
    </source>
</evidence>
<dbReference type="PANTHER" id="PTHR13336">
    <property type="entry name" value="OVARIAN CARCINOMA IMMUNOREACTIVE ANTIGEN"/>
    <property type="match status" value="1"/>
</dbReference>
<dbReference type="AlphaFoldDB" id="A0A5N5T1Z0"/>
<evidence type="ECO:0000256" key="2">
    <source>
        <dbReference type="SAM" id="Phobius"/>
    </source>
</evidence>
<keyword evidence="2" id="KW-0472">Membrane</keyword>
<dbReference type="InterPro" id="IPR009764">
    <property type="entry name" value="OCIA_dom"/>
</dbReference>
<reference evidence="4 5" key="1">
    <citation type="journal article" date="2019" name="PLoS Biol.">
        <title>Sex chromosomes control vertical transmission of feminizing Wolbachia symbionts in an isopod.</title>
        <authorList>
            <person name="Becking T."/>
            <person name="Chebbi M.A."/>
            <person name="Giraud I."/>
            <person name="Moumen B."/>
            <person name="Laverre T."/>
            <person name="Caubet Y."/>
            <person name="Peccoud J."/>
            <person name="Gilbert C."/>
            <person name="Cordaux R."/>
        </authorList>
    </citation>
    <scope>NUCLEOTIDE SEQUENCE [LARGE SCALE GENOMIC DNA]</scope>
    <source>
        <strain evidence="4">ANa2</strain>
        <tissue evidence="4">Whole body excluding digestive tract and cuticle</tissue>
    </source>
</reference>
<dbReference type="GO" id="GO:0005768">
    <property type="term" value="C:endosome"/>
    <property type="evidence" value="ECO:0007669"/>
    <property type="project" value="TreeGrafter"/>
</dbReference>
<protein>
    <submittedName>
        <fullName evidence="4">OCIA domain-containing protein 1</fullName>
    </submittedName>
</protein>
<accession>A0A5N5T1Z0</accession>
<dbReference type="EMBL" id="SEYY01014354">
    <property type="protein sequence ID" value="KAB7500322.1"/>
    <property type="molecule type" value="Genomic_DNA"/>
</dbReference>
<feature type="compositionally biased region" description="Polar residues" evidence="1">
    <location>
        <begin position="18"/>
        <end position="30"/>
    </location>
</feature>
<dbReference type="PANTHER" id="PTHR13336:SF3">
    <property type="entry name" value="OCIA DOMAIN-CONTAINING PROTEIN 1"/>
    <property type="match status" value="1"/>
</dbReference>
<feature type="domain" description="OCIA" evidence="3">
    <location>
        <begin position="40"/>
        <end position="121"/>
    </location>
</feature>
<feature type="region of interest" description="Disordered" evidence="1">
    <location>
        <begin position="1"/>
        <end position="36"/>
    </location>
</feature>
<keyword evidence="2" id="KW-1133">Transmembrane helix</keyword>
<gene>
    <name evidence="4" type="ORF">Anas_03089</name>
</gene>
<feature type="transmembrane region" description="Helical" evidence="2">
    <location>
        <begin position="56"/>
        <end position="75"/>
    </location>
</feature>
<evidence type="ECO:0000313" key="5">
    <source>
        <dbReference type="Proteomes" id="UP000326759"/>
    </source>
</evidence>
<dbReference type="Proteomes" id="UP000326759">
    <property type="component" value="Unassembled WGS sequence"/>
</dbReference>
<feature type="region of interest" description="Disordered" evidence="1">
    <location>
        <begin position="225"/>
        <end position="285"/>
    </location>
</feature>
<comment type="caution">
    <text evidence="4">The sequence shown here is derived from an EMBL/GenBank/DDBJ whole genome shotgun (WGS) entry which is preliminary data.</text>
</comment>
<dbReference type="OrthoDB" id="6513616at2759"/>